<dbReference type="AlphaFoldDB" id="A0AA88MS30"/>
<evidence type="ECO:0000256" key="6">
    <source>
        <dbReference type="ARBA" id="ARBA00022893"/>
    </source>
</evidence>
<comment type="caution">
    <text evidence="13">The sequence shown here is derived from an EMBL/GenBank/DDBJ whole genome shotgun (WGS) entry which is preliminary data.</text>
</comment>
<evidence type="ECO:0000256" key="5">
    <source>
        <dbReference type="ARBA" id="ARBA00022692"/>
    </source>
</evidence>
<dbReference type="GO" id="GO:0034632">
    <property type="term" value="F:retinol transmembrane transporter activity"/>
    <property type="evidence" value="ECO:0007669"/>
    <property type="project" value="InterPro"/>
</dbReference>
<feature type="transmembrane region" description="Helical" evidence="12">
    <location>
        <begin position="453"/>
        <end position="472"/>
    </location>
</feature>
<dbReference type="Pfam" id="PF14752">
    <property type="entry name" value="RBP_receptor"/>
    <property type="match status" value="1"/>
</dbReference>
<dbReference type="GO" id="GO:0038023">
    <property type="term" value="F:signaling receptor activity"/>
    <property type="evidence" value="ECO:0007669"/>
    <property type="project" value="InterPro"/>
</dbReference>
<protein>
    <recommendedName>
        <fullName evidence="2">Receptor for retinol uptake STRA6</fullName>
    </recommendedName>
</protein>
<keyword evidence="9 12" id="KW-0472">Membrane</keyword>
<evidence type="ECO:0000256" key="7">
    <source>
        <dbReference type="ARBA" id="ARBA00022989"/>
    </source>
</evidence>
<evidence type="ECO:0000256" key="3">
    <source>
        <dbReference type="ARBA" id="ARBA00022448"/>
    </source>
</evidence>
<keyword evidence="4" id="KW-1003">Cell membrane</keyword>
<dbReference type="GO" id="GO:0005886">
    <property type="term" value="C:plasma membrane"/>
    <property type="evidence" value="ECO:0007669"/>
    <property type="project" value="UniProtKB-SubCell"/>
</dbReference>
<keyword evidence="5 12" id="KW-0812">Transmembrane</keyword>
<evidence type="ECO:0000256" key="2">
    <source>
        <dbReference type="ARBA" id="ARBA00014411"/>
    </source>
</evidence>
<reference evidence="13" key="1">
    <citation type="submission" date="2023-07" db="EMBL/GenBank/DDBJ databases">
        <title>Chromosome-level Genome Assembly of Striped Snakehead (Channa striata).</title>
        <authorList>
            <person name="Liu H."/>
        </authorList>
    </citation>
    <scope>NUCLEOTIDE SEQUENCE</scope>
    <source>
        <strain evidence="13">Gz</strain>
        <tissue evidence="13">Muscle</tissue>
    </source>
</reference>
<feature type="transmembrane region" description="Helical" evidence="12">
    <location>
        <begin position="335"/>
        <end position="359"/>
    </location>
</feature>
<evidence type="ECO:0000256" key="12">
    <source>
        <dbReference type="SAM" id="Phobius"/>
    </source>
</evidence>
<feature type="region of interest" description="Disordered" evidence="11">
    <location>
        <begin position="637"/>
        <end position="664"/>
    </location>
</feature>
<feature type="transmembrane region" description="Helical" evidence="12">
    <location>
        <begin position="37"/>
        <end position="57"/>
    </location>
</feature>
<dbReference type="EMBL" id="JAUPFM010000009">
    <property type="protein sequence ID" value="KAK2842311.1"/>
    <property type="molecule type" value="Genomic_DNA"/>
</dbReference>
<organism evidence="13 14">
    <name type="scientific">Channa striata</name>
    <name type="common">Snakehead murrel</name>
    <name type="synonym">Ophicephalus striatus</name>
    <dbReference type="NCBI Taxonomy" id="64152"/>
    <lineage>
        <taxon>Eukaryota</taxon>
        <taxon>Metazoa</taxon>
        <taxon>Chordata</taxon>
        <taxon>Craniata</taxon>
        <taxon>Vertebrata</taxon>
        <taxon>Euteleostomi</taxon>
        <taxon>Actinopterygii</taxon>
        <taxon>Neopterygii</taxon>
        <taxon>Teleostei</taxon>
        <taxon>Neoteleostei</taxon>
        <taxon>Acanthomorphata</taxon>
        <taxon>Anabantaria</taxon>
        <taxon>Anabantiformes</taxon>
        <taxon>Channoidei</taxon>
        <taxon>Channidae</taxon>
        <taxon>Channa</taxon>
    </lineage>
</organism>
<keyword evidence="14" id="KW-1185">Reference proteome</keyword>
<dbReference type="PANTHER" id="PTHR21444">
    <property type="entry name" value="COILED-COIL DOMAIN-CONTAINING PROTEIN 180"/>
    <property type="match status" value="1"/>
</dbReference>
<keyword evidence="8" id="KW-0683">Retinol-binding</keyword>
<proteinExistence type="predicted"/>
<dbReference type="GO" id="GO:0071939">
    <property type="term" value="P:vitamin A import into cell"/>
    <property type="evidence" value="ECO:0007669"/>
    <property type="project" value="TreeGrafter"/>
</dbReference>
<feature type="transmembrane region" description="Helical" evidence="12">
    <location>
        <begin position="274"/>
        <end position="297"/>
    </location>
</feature>
<evidence type="ECO:0000256" key="4">
    <source>
        <dbReference type="ARBA" id="ARBA00022475"/>
    </source>
</evidence>
<dbReference type="InterPro" id="IPR026612">
    <property type="entry name" value="STRA6-like"/>
</dbReference>
<evidence type="ECO:0000313" key="14">
    <source>
        <dbReference type="Proteomes" id="UP001187415"/>
    </source>
</evidence>
<feature type="transmembrane region" description="Helical" evidence="12">
    <location>
        <begin position="87"/>
        <end position="109"/>
    </location>
</feature>
<dbReference type="Proteomes" id="UP001187415">
    <property type="component" value="Unassembled WGS sequence"/>
</dbReference>
<feature type="transmembrane region" description="Helical" evidence="12">
    <location>
        <begin position="184"/>
        <end position="203"/>
    </location>
</feature>
<comment type="subcellular location">
    <subcellularLocation>
        <location evidence="1">Cell membrane</location>
        <topology evidence="1">Multi-pass membrane protein</topology>
    </subcellularLocation>
</comment>
<evidence type="ECO:0000256" key="11">
    <source>
        <dbReference type="SAM" id="MobiDB-lite"/>
    </source>
</evidence>
<dbReference type="GO" id="GO:0019841">
    <property type="term" value="F:retinol binding"/>
    <property type="evidence" value="ECO:0007669"/>
    <property type="project" value="UniProtKB-KW"/>
</dbReference>
<evidence type="ECO:0000256" key="10">
    <source>
        <dbReference type="ARBA" id="ARBA00023170"/>
    </source>
</evidence>
<feature type="transmembrane region" description="Helical" evidence="12">
    <location>
        <begin position="409"/>
        <end position="433"/>
    </location>
</feature>
<dbReference type="PANTHER" id="PTHR21444:SF16">
    <property type="entry name" value="RECEPTOR FOR RETINOL UPTAKE STRA6"/>
    <property type="match status" value="1"/>
</dbReference>
<feature type="transmembrane region" description="Helical" evidence="12">
    <location>
        <begin position="121"/>
        <end position="139"/>
    </location>
</feature>
<gene>
    <name evidence="13" type="ORF">Q5P01_012511</name>
</gene>
<dbReference type="GO" id="GO:0016918">
    <property type="term" value="F:retinal binding"/>
    <property type="evidence" value="ECO:0007669"/>
    <property type="project" value="UniProtKB-KW"/>
</dbReference>
<evidence type="ECO:0000256" key="9">
    <source>
        <dbReference type="ARBA" id="ARBA00023136"/>
    </source>
</evidence>
<name>A0AA88MS30_CHASR</name>
<feature type="transmembrane region" description="Helical" evidence="12">
    <location>
        <begin position="146"/>
        <end position="164"/>
    </location>
</feature>
<keyword evidence="3" id="KW-0813">Transport</keyword>
<keyword evidence="6" id="KW-0845">Vitamin A</keyword>
<feature type="compositionally biased region" description="Basic and acidic residues" evidence="11">
    <location>
        <begin position="644"/>
        <end position="655"/>
    </location>
</feature>
<accession>A0AA88MS30</accession>
<evidence type="ECO:0000256" key="1">
    <source>
        <dbReference type="ARBA" id="ARBA00004651"/>
    </source>
</evidence>
<evidence type="ECO:0000313" key="13">
    <source>
        <dbReference type="EMBL" id="KAK2842311.1"/>
    </source>
</evidence>
<keyword evidence="7 12" id="KW-1133">Transmembrane helix</keyword>
<keyword evidence="10" id="KW-0675">Receptor</keyword>
<sequence>MDKDALVDYEYPDLDNVPSKIEKEIIPPCDPTADDRLYHICITAISLVVMLILAVLARRTKVGDRQKGLPGLLSPVNFLDHTQHKGLAVAVFGVLLCKLWGLILSPNPLPFTTDSQNKQNWVILGVFYYPALYYPLLACGTLHNKVGYVLGSLLSWTHFGVLVWQKIDCPRTTLVHKHFSLFSSLPQIACLAFLSFQYPLLLFKGLKGTEKNNATEDLSSSYYKDYVKKILKKKKPTKVSSLSTEKPKFHRRIIDAVKLSIYTPEDAFRFPLKLAISGVVSFITLYQVGLLLILTVVPNLQIARLGVDEDIANVLAGFKIVLSLDKKEVVRIVVYYFWCVEVCYISAMTLSGLVNLVMLMQSMVLHRSNLKGLYRGDICKVYNCQRSIRASRPALVCWMGYTSFSAAHMCFAMIIQTLVFFLCLLILVFLVIMPVLHGQNLILFQLLWNMWPFWLMIFLAVLIQHIAARFCFIKKTAGTQDLDNRGNLFLLTYLLFPVNVLIGVLLAFWRLIITALYNIVHMGRMDISLLNRNVEAFDPAYRCYAHYLKIEVNQSHPVMKAFCGMLLQSVGQESNCAQRSRDAEEGIQLVQQEKKQHKVSSAKRAYGHWQLLYTLVNNPSLVSTRKHFQRQTAESFVNGSLNRNTKESGKKEIATKEAGAPASN</sequence>
<evidence type="ECO:0000256" key="8">
    <source>
        <dbReference type="ARBA" id="ARBA00023072"/>
    </source>
</evidence>
<feature type="transmembrane region" description="Helical" evidence="12">
    <location>
        <begin position="493"/>
        <end position="517"/>
    </location>
</feature>